<dbReference type="AlphaFoldDB" id="A0AA46WZB6"/>
<name>A0AA46WZB6_RHORH</name>
<feature type="transmembrane region" description="Helical" evidence="1">
    <location>
        <begin position="505"/>
        <end position="524"/>
    </location>
</feature>
<feature type="transmembrane region" description="Helical" evidence="1">
    <location>
        <begin position="32"/>
        <end position="53"/>
    </location>
</feature>
<feature type="transmembrane region" description="Helical" evidence="1">
    <location>
        <begin position="348"/>
        <end position="368"/>
    </location>
</feature>
<feature type="transmembrane region" description="Helical" evidence="1">
    <location>
        <begin position="163"/>
        <end position="180"/>
    </location>
</feature>
<evidence type="ECO:0000313" key="3">
    <source>
        <dbReference type="Proteomes" id="UP001162740"/>
    </source>
</evidence>
<feature type="transmembrane region" description="Helical" evidence="1">
    <location>
        <begin position="200"/>
        <end position="217"/>
    </location>
</feature>
<dbReference type="Proteomes" id="UP001162740">
    <property type="component" value="Chromosome"/>
</dbReference>
<reference evidence="2 3" key="1">
    <citation type="journal article" date="2021" name="Front. Microbiol.">
        <title>Bacterial Transformation of Aromatic Monomers in Softwood Black Liquor.</title>
        <authorList>
            <person name="Navas L.E."/>
            <person name="Dexter G."/>
            <person name="Liu J."/>
            <person name="Levy-Booth D."/>
            <person name="Cho M."/>
            <person name="Jang S.K."/>
            <person name="Mansfield S.D."/>
            <person name="Renneckar S."/>
            <person name="Mohn W.W."/>
            <person name="Eltis L.D."/>
        </authorList>
    </citation>
    <scope>NUCLEOTIDE SEQUENCE [LARGE SCALE GENOMIC DNA]</scope>
    <source>
        <strain evidence="2 3">GD02</strain>
    </source>
</reference>
<feature type="transmembrane region" description="Helical" evidence="1">
    <location>
        <begin position="396"/>
        <end position="418"/>
    </location>
</feature>
<feature type="transmembrane region" description="Helical" evidence="1">
    <location>
        <begin position="424"/>
        <end position="441"/>
    </location>
</feature>
<feature type="transmembrane region" description="Helical" evidence="1">
    <location>
        <begin position="277"/>
        <end position="295"/>
    </location>
</feature>
<proteinExistence type="predicted"/>
<feature type="transmembrane region" description="Helical" evidence="1">
    <location>
        <begin position="91"/>
        <end position="114"/>
    </location>
</feature>
<accession>A0AA46WZB6</accession>
<protein>
    <submittedName>
        <fullName evidence="2">Uncharacterized protein</fullName>
    </submittedName>
</protein>
<keyword evidence="1" id="KW-1133">Transmembrane helix</keyword>
<evidence type="ECO:0000313" key="2">
    <source>
        <dbReference type="EMBL" id="UZF46302.1"/>
    </source>
</evidence>
<gene>
    <name evidence="2" type="ORF">KUM34_006395</name>
</gene>
<dbReference type="EMBL" id="CP083974">
    <property type="protein sequence ID" value="UZF46302.1"/>
    <property type="molecule type" value="Genomic_DNA"/>
</dbReference>
<dbReference type="RefSeq" id="WP_229582398.1">
    <property type="nucleotide sequence ID" value="NZ_CP083974.1"/>
</dbReference>
<sequence length="756" mass="80122">MKVADIPVRPSPDPAGIAPQSTPIRFGWNPRLALIVAAVVTALLGIQTLLVAVGSGDVIPLPVRVLVAVAGAVVIPGIPIVVMLRIPGRALAASLAVSVSMAATLLSAHFAMVLAWWHPVLVQMLIVLGSLALCAGAAGTLPRECAFPARATQRLTVMTRERAGSLTALAVSVALFVAAARTLDYRAAGHFGIITEVGPFYIVGLALVCSTIAVALTRTRVDHVVMAVASLVLVTYTTMLVPAATGQTSVPTAFVHRGFIATLAESGVLPDAVDARFSWAAFFSAGAQMLVASGLPDAGVFLAGASLVFGGLLLFPLYAIAIVVTGRARSAWLAVVLYQLFNWYQQDYFAPQAVALILYATVIATLLWQLRRAPLPATAPGLWGFVRTAPRRTPGLVPGFGTARTTALGAVLLLLIGANTVTHQITPILTIIALACFAIVGATRYRTLWLAAGLIFAAWFSYGATDFWMGHLKFLIAEIGQVGNAVERGVGNRLSGDPTYQSMQYLRIAASAGFALVAFAGWLLSRRRRPWPAAGLVAGAPFSLVALQSYGGEMIIRCFVLASPMLAPFAAIAVVKTVAFARRLLTSPPRVPAGSTSRRPAVIAGALALIVVSLVLTTNRGLNTSFEMSTTEMVEVTDRLIAKVPPDSKIMPFSHAPHAVGPRRILDPEGPILLFVDSYSCIDDLARCALARGPEYMLVTRQGTGMMRLQYGLSEEYIDSQIARIRNSGFYVSIFDHDGTIVLRRTDAPDLDLGVS</sequence>
<feature type="transmembrane region" description="Helical" evidence="1">
    <location>
        <begin position="448"/>
        <end position="465"/>
    </location>
</feature>
<keyword evidence="1" id="KW-0812">Transmembrane</keyword>
<feature type="transmembrane region" description="Helical" evidence="1">
    <location>
        <begin position="554"/>
        <end position="579"/>
    </location>
</feature>
<feature type="transmembrane region" description="Helical" evidence="1">
    <location>
        <begin position="224"/>
        <end position="244"/>
    </location>
</feature>
<feature type="transmembrane region" description="Helical" evidence="1">
    <location>
        <begin position="120"/>
        <end position="142"/>
    </location>
</feature>
<organism evidence="2 3">
    <name type="scientific">Rhodococcus rhodochrous</name>
    <dbReference type="NCBI Taxonomy" id="1829"/>
    <lineage>
        <taxon>Bacteria</taxon>
        <taxon>Bacillati</taxon>
        <taxon>Actinomycetota</taxon>
        <taxon>Actinomycetes</taxon>
        <taxon>Mycobacteriales</taxon>
        <taxon>Nocardiaceae</taxon>
        <taxon>Rhodococcus</taxon>
    </lineage>
</organism>
<evidence type="ECO:0000256" key="1">
    <source>
        <dbReference type="SAM" id="Phobius"/>
    </source>
</evidence>
<feature type="transmembrane region" description="Helical" evidence="1">
    <location>
        <begin position="307"/>
        <end position="328"/>
    </location>
</feature>
<feature type="transmembrane region" description="Helical" evidence="1">
    <location>
        <begin position="600"/>
        <end position="618"/>
    </location>
</feature>
<keyword evidence="1" id="KW-0472">Membrane</keyword>
<feature type="transmembrane region" description="Helical" evidence="1">
    <location>
        <begin position="65"/>
        <end position="84"/>
    </location>
</feature>